<feature type="compositionally biased region" description="Basic and acidic residues" evidence="1">
    <location>
        <begin position="95"/>
        <end position="109"/>
    </location>
</feature>
<sequence length="354" mass="38237">MAMMMAGRVLLVCALCVLWCGAGGGGCSEAAPAVPGTGVSGNGNNLESKNNTTDGVGGGRSIGQQATSQAAGSLVQNLPGTEAESALRTGAKESGTAEEKIENKKKTENGENEEANQDTDEEEEKEDDGKEEEGEEERKEEEKDDTSTTKTKSAGGQEEPILSSRVEEASNKTKPQRTQKTGNKDPAADGAGTQEEKQKENKEANPKETPVEATAMKTTTPTTGDSDSSTAVSHTNSHPLHLIVTYACCCCCGGGQACMKWCAPNMNDGRWQLNCFCDEYWLHFPWTNNPRGVQGSLLLFSYCYFAFVLLCALHLLLCVCVPSVRGADTTDRSRRMCMRWSLVCVFFYFCFFAF</sequence>
<dbReference type="VEuPathDB" id="TriTrypDB:TCSYLVIO_000605"/>
<dbReference type="VEuPathDB" id="TriTrypDB:TcCL_NonESM06460"/>
<dbReference type="VEuPathDB" id="TriTrypDB:TcCLB.509293.10"/>
<feature type="compositionally biased region" description="Polar residues" evidence="1">
    <location>
        <begin position="62"/>
        <end position="79"/>
    </location>
</feature>
<dbReference type="VEuPathDB" id="TriTrypDB:TcCLB.506877.60"/>
<evidence type="ECO:0000313" key="5">
    <source>
        <dbReference type="Proteomes" id="UP000246078"/>
    </source>
</evidence>
<evidence type="ECO:0000256" key="2">
    <source>
        <dbReference type="SAM" id="Phobius"/>
    </source>
</evidence>
<keyword evidence="2" id="KW-0812">Transmembrane</keyword>
<feature type="compositionally biased region" description="Basic and acidic residues" evidence="1">
    <location>
        <begin position="136"/>
        <end position="147"/>
    </location>
</feature>
<dbReference type="VEuPathDB" id="TriTrypDB:Tc_MARK_6948"/>
<evidence type="ECO:0000256" key="1">
    <source>
        <dbReference type="SAM" id="MobiDB-lite"/>
    </source>
</evidence>
<accession>A0A2V2XL38</accession>
<dbReference type="VEuPathDB" id="TriTrypDB:TcCLB.510699.80"/>
<feature type="compositionally biased region" description="Low complexity" evidence="1">
    <location>
        <begin position="218"/>
        <end position="230"/>
    </location>
</feature>
<organism evidence="4 5">
    <name type="scientific">Trypanosoma cruzi</name>
    <dbReference type="NCBI Taxonomy" id="5693"/>
    <lineage>
        <taxon>Eukaryota</taxon>
        <taxon>Discoba</taxon>
        <taxon>Euglenozoa</taxon>
        <taxon>Kinetoplastea</taxon>
        <taxon>Metakinetoplastina</taxon>
        <taxon>Trypanosomatida</taxon>
        <taxon>Trypanosomatidae</taxon>
        <taxon>Trypanosoma</taxon>
        <taxon>Schizotrypanum</taxon>
    </lineage>
</organism>
<comment type="caution">
    <text evidence="4">The sequence shown here is derived from an EMBL/GenBank/DDBJ whole genome shotgun (WGS) entry which is preliminary data.</text>
</comment>
<dbReference type="VEuPathDB" id="TriTrypDB:TcG_10061"/>
<dbReference type="VEuPathDB" id="TriTrypDB:BCY84_04396"/>
<dbReference type="VEuPathDB" id="TriTrypDB:C4B63_1g732"/>
<dbReference type="AlphaFoldDB" id="A0A2V2XL38"/>
<feature type="compositionally biased region" description="Acidic residues" evidence="1">
    <location>
        <begin position="110"/>
        <end position="135"/>
    </location>
</feature>
<dbReference type="VEuPathDB" id="TriTrypDB:TcYC6_0159870"/>
<feature type="compositionally biased region" description="Basic and acidic residues" evidence="1">
    <location>
        <begin position="194"/>
        <end position="210"/>
    </location>
</feature>
<dbReference type="VEuPathDB" id="TriTrypDB:TcCLB.507957.320"/>
<feature type="compositionally biased region" description="Polar residues" evidence="1">
    <location>
        <begin position="42"/>
        <end position="54"/>
    </location>
</feature>
<dbReference type="VEuPathDB" id="TriTrypDB:ECC02_012624"/>
<feature type="compositionally biased region" description="Polar residues" evidence="1">
    <location>
        <begin position="172"/>
        <end position="181"/>
    </location>
</feature>
<feature type="signal peptide" evidence="3">
    <location>
        <begin position="1"/>
        <end position="25"/>
    </location>
</feature>
<protein>
    <submittedName>
        <fullName evidence="4">Mucin-associated surface protein (MASP)</fullName>
    </submittedName>
</protein>
<keyword evidence="2" id="KW-1133">Transmembrane helix</keyword>
<name>A0A2V2XL38_TRYCR</name>
<keyword evidence="2" id="KW-0472">Membrane</keyword>
<dbReference type="EMBL" id="PRFC01000003">
    <property type="protein sequence ID" value="PWV21265.1"/>
    <property type="molecule type" value="Genomic_DNA"/>
</dbReference>
<gene>
    <name evidence="4" type="ORF">C3747_3g661</name>
</gene>
<reference evidence="4 5" key="1">
    <citation type="journal article" date="2018" name="Microb. Genom.">
        <title>Expanding an expanded genome: long-read sequencing of Trypanosoma cruzi.</title>
        <authorList>
            <person name="Berna L."/>
            <person name="Rodriguez M."/>
            <person name="Chiribao M.L."/>
            <person name="Parodi-Talice A."/>
            <person name="Pita S."/>
            <person name="Rijo G."/>
            <person name="Alvarez-Valin F."/>
            <person name="Robello C."/>
        </authorList>
    </citation>
    <scope>NUCLEOTIDE SEQUENCE [LARGE SCALE GENOMIC DNA]</scope>
    <source>
        <strain evidence="4 5">TCC</strain>
    </source>
</reference>
<dbReference type="VEuPathDB" id="TriTrypDB:TcG_09982"/>
<feature type="region of interest" description="Disordered" evidence="1">
    <location>
        <begin position="38"/>
        <end position="234"/>
    </location>
</feature>
<dbReference type="VEuPathDB" id="TriTrypDB:C3747_3g661"/>
<proteinExistence type="predicted"/>
<dbReference type="VEuPathDB" id="TriTrypDB:TCDM_10853"/>
<dbReference type="VEuPathDB" id="TriTrypDB:TCDM_07501"/>
<dbReference type="VEuPathDB" id="TriTrypDB:ECC02_008721"/>
<feature type="transmembrane region" description="Helical" evidence="2">
    <location>
        <begin position="299"/>
        <end position="324"/>
    </location>
</feature>
<feature type="transmembrane region" description="Helical" evidence="2">
    <location>
        <begin position="336"/>
        <end position="353"/>
    </location>
</feature>
<feature type="chain" id="PRO_5015898076" evidence="3">
    <location>
        <begin position="26"/>
        <end position="354"/>
    </location>
</feature>
<evidence type="ECO:0000313" key="4">
    <source>
        <dbReference type="EMBL" id="PWV21265.1"/>
    </source>
</evidence>
<evidence type="ECO:0000256" key="3">
    <source>
        <dbReference type="SAM" id="SignalP"/>
    </source>
</evidence>
<keyword evidence="3" id="KW-0732">Signal</keyword>
<dbReference type="Proteomes" id="UP000246078">
    <property type="component" value="Unassembled WGS sequence"/>
</dbReference>
<dbReference type="VEuPathDB" id="TriTrypDB:TcBrA4_0171000"/>
<dbReference type="VEuPathDB" id="TriTrypDB:TCSYLVIO_006732"/>